<protein>
    <submittedName>
        <fullName evidence="7">Uncharacterized protein</fullName>
    </submittedName>
</protein>
<feature type="domain" description="Apple" evidence="6">
    <location>
        <begin position="325"/>
        <end position="407"/>
    </location>
</feature>
<accession>A0A922J7T1</accession>
<dbReference type="PANTHER" id="PTHR32444:SF198">
    <property type="entry name" value="BULB-TYPE LECTIN DOMAIN-CONTAINING PROTEIN"/>
    <property type="match status" value="1"/>
</dbReference>
<gene>
    <name evidence="7" type="ORF">I3842_09G155700</name>
</gene>
<evidence type="ECO:0000259" key="5">
    <source>
        <dbReference type="PROSITE" id="PS50927"/>
    </source>
</evidence>
<keyword evidence="3" id="KW-1133">Transmembrane helix</keyword>
<sequence length="479" mass="53984">MKLVRETKLLELFLLLACFCLELGTATYTITTTKFINDAETLISSNGDFELGFFSPANSTYRYVGIWYAKFFASSIIWVANRNKPLNSLSGILTISEDENLVVLDEQKKIIWSSNIMDSVFNSGAQLSDSGNLVLHFQHPTDTFVPKMKLSTNVRTRKKVQGTSWTNQSDPSIGTFSAGVDIFNLPEISIWNGSSRYWRTGPWNSWVFIGIPAMDSVFLDGFRLTDDEEGTLFDLTFAFLNESGNIEQKISYNGGNWEVGWSALETECDVYVKCREYGICNSKSSPICNCLVGFEPKNIEEWNRGNWSSGLCFNCGCVRRRPLQCEEVTNEGEEGKKDVFLKLKMMKVPYFVDRSSTLEDECRDQCLKNCCIAYAYDAGIGCMSWSRDLIDSQEFSIGGVDLYVCSADSELDRKVVNVKVVIAITMPIGMLFVAIYNFSSWRCIGRLISRCNAGVRHTRQPLIIPYVNTTPVPYSPCQT</sequence>
<dbReference type="PANTHER" id="PTHR32444">
    <property type="entry name" value="BULB-TYPE LECTIN DOMAIN-CONTAINING PROTEIN"/>
    <property type="match status" value="1"/>
</dbReference>
<reference evidence="7" key="1">
    <citation type="submission" date="2021-01" db="EMBL/GenBank/DDBJ databases">
        <authorList>
            <person name="Lovell J.T."/>
            <person name="Bentley N."/>
            <person name="Bhattarai G."/>
            <person name="Jenkins J.W."/>
            <person name="Sreedasyam A."/>
            <person name="Alarcon Y."/>
            <person name="Bock C."/>
            <person name="Boston L."/>
            <person name="Carlson J."/>
            <person name="Cervantes K."/>
            <person name="Clermont K."/>
            <person name="Krom N."/>
            <person name="Kubenka K."/>
            <person name="Mamidi S."/>
            <person name="Mattison C."/>
            <person name="Monteros M."/>
            <person name="Pisani C."/>
            <person name="Plott C."/>
            <person name="Rajasekar S."/>
            <person name="Rhein H.S."/>
            <person name="Rohla C."/>
            <person name="Song M."/>
            <person name="Hilaire R.S."/>
            <person name="Shu S."/>
            <person name="Wells L."/>
            <person name="Wang X."/>
            <person name="Webber J."/>
            <person name="Heerema R.J."/>
            <person name="Klein P."/>
            <person name="Conner P."/>
            <person name="Grauke L."/>
            <person name="Grimwood J."/>
            <person name="Schmutz J."/>
            <person name="Randall J.J."/>
        </authorList>
    </citation>
    <scope>NUCLEOTIDE SEQUENCE</scope>
    <source>
        <tissue evidence="7">Leaf</tissue>
    </source>
</reference>
<dbReference type="SMART" id="SM00473">
    <property type="entry name" value="PAN_AP"/>
    <property type="match status" value="1"/>
</dbReference>
<organism evidence="7 8">
    <name type="scientific">Carya illinoinensis</name>
    <name type="common">Pecan</name>
    <dbReference type="NCBI Taxonomy" id="32201"/>
    <lineage>
        <taxon>Eukaryota</taxon>
        <taxon>Viridiplantae</taxon>
        <taxon>Streptophyta</taxon>
        <taxon>Embryophyta</taxon>
        <taxon>Tracheophyta</taxon>
        <taxon>Spermatophyta</taxon>
        <taxon>Magnoliopsida</taxon>
        <taxon>eudicotyledons</taxon>
        <taxon>Gunneridae</taxon>
        <taxon>Pentapetalae</taxon>
        <taxon>rosids</taxon>
        <taxon>fabids</taxon>
        <taxon>Fagales</taxon>
        <taxon>Juglandaceae</taxon>
        <taxon>Carya</taxon>
    </lineage>
</organism>
<dbReference type="PROSITE" id="PS50948">
    <property type="entry name" value="PAN"/>
    <property type="match status" value="1"/>
</dbReference>
<dbReference type="CDD" id="cd01098">
    <property type="entry name" value="PAN_AP_plant"/>
    <property type="match status" value="1"/>
</dbReference>
<dbReference type="Pfam" id="PF08276">
    <property type="entry name" value="PAN_2"/>
    <property type="match status" value="1"/>
</dbReference>
<dbReference type="SMART" id="SM00108">
    <property type="entry name" value="B_lectin"/>
    <property type="match status" value="1"/>
</dbReference>
<keyword evidence="2" id="KW-1015">Disulfide bond</keyword>
<evidence type="ECO:0000256" key="4">
    <source>
        <dbReference type="SAM" id="SignalP"/>
    </source>
</evidence>
<evidence type="ECO:0000256" key="3">
    <source>
        <dbReference type="SAM" id="Phobius"/>
    </source>
</evidence>
<name>A0A922J7T1_CARIL</name>
<proteinExistence type="predicted"/>
<keyword evidence="3" id="KW-0472">Membrane</keyword>
<dbReference type="FunFam" id="2.90.10.10:FF:000001">
    <property type="entry name" value="G-type lectin S-receptor-like serine/threonine-protein kinase"/>
    <property type="match status" value="1"/>
</dbReference>
<dbReference type="Proteomes" id="UP000811246">
    <property type="component" value="Chromosome 9"/>
</dbReference>
<evidence type="ECO:0000313" key="8">
    <source>
        <dbReference type="Proteomes" id="UP000811246"/>
    </source>
</evidence>
<feature type="signal peptide" evidence="4">
    <location>
        <begin position="1"/>
        <end position="26"/>
    </location>
</feature>
<dbReference type="InterPro" id="IPR000858">
    <property type="entry name" value="S_locus_glycoprot_dom"/>
</dbReference>
<feature type="transmembrane region" description="Helical" evidence="3">
    <location>
        <begin position="420"/>
        <end position="438"/>
    </location>
</feature>
<dbReference type="InterPro" id="IPR001480">
    <property type="entry name" value="Bulb-type_lectin_dom"/>
</dbReference>
<feature type="chain" id="PRO_5037209252" evidence="4">
    <location>
        <begin position="27"/>
        <end position="479"/>
    </location>
</feature>
<evidence type="ECO:0000313" key="7">
    <source>
        <dbReference type="EMBL" id="KAG6696608.1"/>
    </source>
</evidence>
<keyword evidence="3" id="KW-0812">Transmembrane</keyword>
<evidence type="ECO:0000256" key="1">
    <source>
        <dbReference type="ARBA" id="ARBA00022729"/>
    </source>
</evidence>
<feature type="domain" description="Bulb-type lectin" evidence="5">
    <location>
        <begin position="27"/>
        <end position="148"/>
    </location>
</feature>
<dbReference type="Pfam" id="PF00954">
    <property type="entry name" value="S_locus_glycop"/>
    <property type="match status" value="1"/>
</dbReference>
<dbReference type="CDD" id="cd00028">
    <property type="entry name" value="B_lectin"/>
    <property type="match status" value="1"/>
</dbReference>
<dbReference type="EMBL" id="CM031833">
    <property type="protein sequence ID" value="KAG6696608.1"/>
    <property type="molecule type" value="Genomic_DNA"/>
</dbReference>
<evidence type="ECO:0000256" key="2">
    <source>
        <dbReference type="ARBA" id="ARBA00023157"/>
    </source>
</evidence>
<dbReference type="PROSITE" id="PS50927">
    <property type="entry name" value="BULB_LECTIN"/>
    <property type="match status" value="1"/>
</dbReference>
<dbReference type="Pfam" id="PF01453">
    <property type="entry name" value="B_lectin"/>
    <property type="match status" value="1"/>
</dbReference>
<evidence type="ECO:0000259" key="6">
    <source>
        <dbReference type="PROSITE" id="PS50948"/>
    </source>
</evidence>
<keyword evidence="1 4" id="KW-0732">Signal</keyword>
<dbReference type="GO" id="GO:0048544">
    <property type="term" value="P:recognition of pollen"/>
    <property type="evidence" value="ECO:0007669"/>
    <property type="project" value="InterPro"/>
</dbReference>
<comment type="caution">
    <text evidence="7">The sequence shown here is derived from an EMBL/GenBank/DDBJ whole genome shotgun (WGS) entry which is preliminary data.</text>
</comment>
<dbReference type="InterPro" id="IPR003609">
    <property type="entry name" value="Pan_app"/>
</dbReference>
<dbReference type="AlphaFoldDB" id="A0A922J7T1"/>